<reference evidence="6" key="1">
    <citation type="submission" date="2016-10" db="EMBL/GenBank/DDBJ databases">
        <authorList>
            <person name="Varghese N."/>
            <person name="Submissions S."/>
        </authorList>
    </citation>
    <scope>NUCLEOTIDE SEQUENCE [LARGE SCALE GENOMIC DNA]</scope>
    <source>
        <strain evidence="6">CPCC 202695</strain>
    </source>
</reference>
<dbReference type="PANTHER" id="PTHR40032:SF1">
    <property type="entry name" value="EXPORTED PROTEIN"/>
    <property type="match status" value="1"/>
</dbReference>
<dbReference type="InterPro" id="IPR013783">
    <property type="entry name" value="Ig-like_fold"/>
</dbReference>
<dbReference type="InterPro" id="IPR038765">
    <property type="entry name" value="Papain-like_cys_pep_sf"/>
</dbReference>
<keyword evidence="2" id="KW-1133">Transmembrane helix</keyword>
<evidence type="ECO:0000256" key="1">
    <source>
        <dbReference type="SAM" id="MobiDB-lite"/>
    </source>
</evidence>
<dbReference type="Pfam" id="PF01833">
    <property type="entry name" value="TIG"/>
    <property type="match status" value="1"/>
</dbReference>
<organism evidence="5 6">
    <name type="scientific">Agromyces flavus</name>
    <dbReference type="NCBI Taxonomy" id="589382"/>
    <lineage>
        <taxon>Bacteria</taxon>
        <taxon>Bacillati</taxon>
        <taxon>Actinomycetota</taxon>
        <taxon>Actinomycetes</taxon>
        <taxon>Micrococcales</taxon>
        <taxon>Microbacteriaceae</taxon>
        <taxon>Agromyces</taxon>
    </lineage>
</organism>
<dbReference type="PANTHER" id="PTHR40032">
    <property type="entry name" value="EXPORTED PROTEIN-RELATED"/>
    <property type="match status" value="1"/>
</dbReference>
<evidence type="ECO:0000313" key="5">
    <source>
        <dbReference type="EMBL" id="SDT17421.1"/>
    </source>
</evidence>
<feature type="domain" description="Putative amidase" evidence="4">
    <location>
        <begin position="282"/>
        <end position="415"/>
    </location>
</feature>
<dbReference type="STRING" id="589382.SAMN04489721_2679"/>
<keyword evidence="2" id="KW-0812">Transmembrane</keyword>
<sequence length="431" mass="44429">MPTTDPPSFIVPENTKNSFLPAFRRSTYRAPDPASAQAFDLARPDAAPDTADPTARRQALATVPAPAPGHPRHRADRIWNRRPSSGVRRALLLGGASALLGGALVTTIAVTGVDQGPALAAGADREAAIDAAASGAAAASDELVSQVDAARPVVTGGLSAEEAPFTGGTQVTVEGRNLDEVAAVTVAGAPARIVAETPVAITFAVPAVDDAFRGEAEIELTDAAGTPIDVETPAAPSSPAAAAADLIGPVADADAENADAAPTATSEPLTITYTNDPGIDAQLAYVLAHWSSYNSAQYPVLSGVDCANFASQSLVARGWAMDGAWYYDAGTRQMSPAWSSSTALRDYLLTQPGRATALTDAQRDQVKVGDIAQFDWDGSGDRDHTAIVTRVEHTDNGTKVWVGGHTKDADYWDVDQALANGGGSVSYFALG</sequence>
<evidence type="ECO:0000313" key="6">
    <source>
        <dbReference type="Proteomes" id="UP000199482"/>
    </source>
</evidence>
<dbReference type="Pfam" id="PF12671">
    <property type="entry name" value="Amidase_6"/>
    <property type="match status" value="1"/>
</dbReference>
<dbReference type="InterPro" id="IPR002909">
    <property type="entry name" value="IPT_dom"/>
</dbReference>
<feature type="region of interest" description="Disordered" evidence="1">
    <location>
        <begin position="31"/>
        <end position="81"/>
    </location>
</feature>
<dbReference type="SUPFAM" id="SSF54001">
    <property type="entry name" value="Cysteine proteinases"/>
    <property type="match status" value="1"/>
</dbReference>
<feature type="domain" description="IPT/TIG" evidence="3">
    <location>
        <begin position="162"/>
        <end position="210"/>
    </location>
</feature>
<dbReference type="EMBL" id="LT629755">
    <property type="protein sequence ID" value="SDT17421.1"/>
    <property type="molecule type" value="Genomic_DNA"/>
</dbReference>
<dbReference type="InterPro" id="IPR024301">
    <property type="entry name" value="Amidase_6"/>
</dbReference>
<dbReference type="CDD" id="cd00102">
    <property type="entry name" value="IPT"/>
    <property type="match status" value="1"/>
</dbReference>
<proteinExistence type="predicted"/>
<name>A0A1H1Y7Q9_9MICO</name>
<dbReference type="AlphaFoldDB" id="A0A1H1Y7Q9"/>
<protein>
    <submittedName>
        <fullName evidence="5">Putative amidase domain-containing protein</fullName>
    </submittedName>
</protein>
<evidence type="ECO:0000259" key="4">
    <source>
        <dbReference type="Pfam" id="PF12671"/>
    </source>
</evidence>
<dbReference type="GO" id="GO:0005975">
    <property type="term" value="P:carbohydrate metabolic process"/>
    <property type="evidence" value="ECO:0007669"/>
    <property type="project" value="UniProtKB-ARBA"/>
</dbReference>
<evidence type="ECO:0000259" key="3">
    <source>
        <dbReference type="Pfam" id="PF01833"/>
    </source>
</evidence>
<dbReference type="Proteomes" id="UP000199482">
    <property type="component" value="Chromosome I"/>
</dbReference>
<keyword evidence="2" id="KW-0472">Membrane</keyword>
<feature type="transmembrane region" description="Helical" evidence="2">
    <location>
        <begin position="90"/>
        <end position="110"/>
    </location>
</feature>
<dbReference type="Gene3D" id="2.60.40.10">
    <property type="entry name" value="Immunoglobulins"/>
    <property type="match status" value="1"/>
</dbReference>
<accession>A0A1H1Y7Q9</accession>
<gene>
    <name evidence="5" type="ORF">SAMN04489721_2679</name>
</gene>
<feature type="compositionally biased region" description="Low complexity" evidence="1">
    <location>
        <begin position="44"/>
        <end position="57"/>
    </location>
</feature>
<evidence type="ECO:0000256" key="2">
    <source>
        <dbReference type="SAM" id="Phobius"/>
    </source>
</evidence>